<dbReference type="Pfam" id="PF02321">
    <property type="entry name" value="OEP"/>
    <property type="match status" value="2"/>
</dbReference>
<dbReference type="InterPro" id="IPR003423">
    <property type="entry name" value="OMP_efflux"/>
</dbReference>
<keyword evidence="8" id="KW-0175">Coiled coil</keyword>
<evidence type="ECO:0000256" key="9">
    <source>
        <dbReference type="SAM" id="SignalP"/>
    </source>
</evidence>
<feature type="signal peptide" evidence="9">
    <location>
        <begin position="1"/>
        <end position="22"/>
    </location>
</feature>
<evidence type="ECO:0000256" key="3">
    <source>
        <dbReference type="ARBA" id="ARBA00022448"/>
    </source>
</evidence>
<evidence type="ECO:0000313" key="11">
    <source>
        <dbReference type="Proteomes" id="UP001059672"/>
    </source>
</evidence>
<keyword evidence="3" id="KW-0813">Transport</keyword>
<comment type="subcellular location">
    <subcellularLocation>
        <location evidence="1">Cell outer membrane</location>
    </subcellularLocation>
</comment>
<feature type="coiled-coil region" evidence="8">
    <location>
        <begin position="98"/>
        <end position="157"/>
    </location>
</feature>
<dbReference type="PANTHER" id="PTHR30026">
    <property type="entry name" value="OUTER MEMBRANE PROTEIN TOLC"/>
    <property type="match status" value="1"/>
</dbReference>
<keyword evidence="6" id="KW-0472">Membrane</keyword>
<evidence type="ECO:0000256" key="5">
    <source>
        <dbReference type="ARBA" id="ARBA00022692"/>
    </source>
</evidence>
<dbReference type="Gene3D" id="1.20.1600.10">
    <property type="entry name" value="Outer membrane efflux proteins (OEP)"/>
    <property type="match status" value="1"/>
</dbReference>
<name>A0ABY5H577_9PSED</name>
<evidence type="ECO:0000313" key="10">
    <source>
        <dbReference type="EMBL" id="UTW07209.1"/>
    </source>
</evidence>
<accession>A0ABY5H577</accession>
<sequence>MKQHPLLLLFLLGLAPWGAASAEGQAGLGAALNATLANHPALSGKQAEVQAKAYIGDSVRAQRYPTLSTELAASEDDQPSTLRLRQPLWAFGRIDSNIAFADADVQAEQADLVRLRRQLLDQTAVAYARVLGSQARLRIAEDNVAALDRLYQQVLRREQGQLASTADVRLALARLAPARAQQERYQGELAVALTELRTLTQVPVGADRPVPEALTLLPDAAALEDLALAESAEVLLKNKQVERARAEVKREGAAPRPTVYLQADRYFNHPAFGSDNQVGVVFEASLDGLGFAAAGRSNAADARLQAGMDELSNTRNEISRSVSSLYTNRRAQQSLIEAYGQSVTELSEILASYQRQYEAGQKAWLDVLNIQRELTEQRLQQLQAENDWLIYSLKLAALTGGLDGLAGGQRKDMP</sequence>
<feature type="chain" id="PRO_5045779068" evidence="9">
    <location>
        <begin position="23"/>
        <end position="414"/>
    </location>
</feature>
<reference evidence="10" key="1">
    <citation type="submission" date="2021-04" db="EMBL/GenBank/DDBJ databases">
        <title>Oceanospirillales bacteria with DddD are important DMSP degraders in coastal seawater.</title>
        <authorList>
            <person name="Liu J."/>
        </authorList>
    </citation>
    <scope>NUCLEOTIDE SEQUENCE</scope>
    <source>
        <strain evidence="10">D13-4</strain>
    </source>
</reference>
<protein>
    <submittedName>
        <fullName evidence="10">TolC family protein</fullName>
    </submittedName>
</protein>
<gene>
    <name evidence="10" type="ORF">KDW96_18885</name>
</gene>
<dbReference type="SUPFAM" id="SSF56954">
    <property type="entry name" value="Outer membrane efflux proteins (OEP)"/>
    <property type="match status" value="1"/>
</dbReference>
<dbReference type="Proteomes" id="UP001059672">
    <property type="component" value="Chromosome"/>
</dbReference>
<proteinExistence type="inferred from homology"/>
<dbReference type="RefSeq" id="WP_255837771.1">
    <property type="nucleotide sequence ID" value="NZ_CP073346.1"/>
</dbReference>
<keyword evidence="5" id="KW-0812">Transmembrane</keyword>
<keyword evidence="11" id="KW-1185">Reference proteome</keyword>
<dbReference type="PANTHER" id="PTHR30026:SF22">
    <property type="entry name" value="OUTER MEMBRANE EFFLUX PROTEIN"/>
    <property type="match status" value="1"/>
</dbReference>
<dbReference type="EMBL" id="CP073346">
    <property type="protein sequence ID" value="UTW07209.1"/>
    <property type="molecule type" value="Genomic_DNA"/>
</dbReference>
<keyword evidence="7" id="KW-0998">Cell outer membrane</keyword>
<dbReference type="InterPro" id="IPR051906">
    <property type="entry name" value="TolC-like"/>
</dbReference>
<organism evidence="10 11">
    <name type="scientific">Pseudomonas benzenivorans</name>
    <dbReference type="NCBI Taxonomy" id="556533"/>
    <lineage>
        <taxon>Bacteria</taxon>
        <taxon>Pseudomonadati</taxon>
        <taxon>Pseudomonadota</taxon>
        <taxon>Gammaproteobacteria</taxon>
        <taxon>Pseudomonadales</taxon>
        <taxon>Pseudomonadaceae</taxon>
        <taxon>Pseudomonas</taxon>
    </lineage>
</organism>
<keyword evidence="4" id="KW-1134">Transmembrane beta strand</keyword>
<keyword evidence="9" id="KW-0732">Signal</keyword>
<evidence type="ECO:0000256" key="1">
    <source>
        <dbReference type="ARBA" id="ARBA00004442"/>
    </source>
</evidence>
<evidence type="ECO:0000256" key="8">
    <source>
        <dbReference type="SAM" id="Coils"/>
    </source>
</evidence>
<evidence type="ECO:0000256" key="6">
    <source>
        <dbReference type="ARBA" id="ARBA00023136"/>
    </source>
</evidence>
<evidence type="ECO:0000256" key="2">
    <source>
        <dbReference type="ARBA" id="ARBA00007613"/>
    </source>
</evidence>
<evidence type="ECO:0000256" key="7">
    <source>
        <dbReference type="ARBA" id="ARBA00023237"/>
    </source>
</evidence>
<evidence type="ECO:0000256" key="4">
    <source>
        <dbReference type="ARBA" id="ARBA00022452"/>
    </source>
</evidence>
<comment type="similarity">
    <text evidence="2">Belongs to the outer membrane factor (OMF) (TC 1.B.17) family.</text>
</comment>